<reference evidence="3" key="2">
    <citation type="submission" date="2023-11" db="UniProtKB">
        <authorList>
            <consortium name="WormBaseParasite"/>
        </authorList>
    </citation>
    <scope>IDENTIFICATION</scope>
</reference>
<dbReference type="WBParaSite" id="TREG1_134300.2">
    <property type="protein sequence ID" value="TREG1_134300.2"/>
    <property type="gene ID" value="TREG1_134300"/>
</dbReference>
<proteinExistence type="predicted"/>
<dbReference type="AlphaFoldDB" id="A0AA85J7I7"/>
<evidence type="ECO:0000313" key="2">
    <source>
        <dbReference type="Proteomes" id="UP000050795"/>
    </source>
</evidence>
<keyword evidence="2" id="KW-1185">Reference proteome</keyword>
<evidence type="ECO:0000259" key="1">
    <source>
        <dbReference type="Pfam" id="PF25325"/>
    </source>
</evidence>
<dbReference type="InterPro" id="IPR057428">
    <property type="entry name" value="EFHB_EF-hand_C"/>
</dbReference>
<sequence length="656" mass="75539">MVLFEELKNEIPSRKDQFCRGDVYIDRFYDIKAAGPVTHCDKYTMKHCLQHLKGRATPELTKRLDRWTNTDVEERRLFHALVNDPEMETAKIMKHGVVSKDRTQIKDVIRPPEPTVLGEMLTKVREEIYDSVKKRPLGQAPVPNLPSHIDKYKTTFGMKYDAGERIGDLVNPPRKRVDIINEELDNREDYLISHKHLLPGEQAHRRYEKFDGNQVFGIHTYCDPRGIHVRRAMNWITNETNKIHTPIVNQIQFDFKEKYDHVLGKVRDPIRDTMKVPDDHTFGIQYKDHNLTAGQLLHGLLPRKIAGLPVEENTPERTDDKSNAKKCIYSGDRFKHMLPVIHHVLRNERYWHGPEITAVLCQLANKSNLIPMIDARRIYSHFQVPLDEELTEQLFDLVTVPASAEMINEMKERLKKNKENGMNTEKNYHIENDMINWAVDWRKLAELLDCKRLNDWSDGKSRQECGCAYTESVKSEANEDIEAVRRRLRRAIQANVHNWTTSSSTYGGNQYGLINTDNWATLGGKYLQADKPVPKARKSTDLTNYCDEAGVGSLISPSVFTEYGLSSRDLLMLRNKGEILNLFSGANLCSLFDAPLSFDKVWEMAITLDKELLGSKAPASTVGDQVTLQSFKDALYTLRKKAVQEKVNREYAQKCC</sequence>
<accession>A0AA85J7I7</accession>
<name>A0AA85J7I7_TRIRE</name>
<protein>
    <recommendedName>
        <fullName evidence="1">EFHB C-terminal EF-hand domain-containing protein</fullName>
    </recommendedName>
</protein>
<evidence type="ECO:0000313" key="3">
    <source>
        <dbReference type="WBParaSite" id="TREG1_134300.2"/>
    </source>
</evidence>
<reference evidence="2" key="1">
    <citation type="submission" date="2022-06" db="EMBL/GenBank/DDBJ databases">
        <authorList>
            <person name="Berger JAMES D."/>
            <person name="Berger JAMES D."/>
        </authorList>
    </citation>
    <scope>NUCLEOTIDE SEQUENCE [LARGE SCALE GENOMIC DNA]</scope>
</reference>
<feature type="domain" description="EFHB C-terminal EF-hand" evidence="1">
    <location>
        <begin position="553"/>
        <end position="638"/>
    </location>
</feature>
<dbReference type="Proteomes" id="UP000050795">
    <property type="component" value="Unassembled WGS sequence"/>
</dbReference>
<organism evidence="2 3">
    <name type="scientific">Trichobilharzia regenti</name>
    <name type="common">Nasal bird schistosome</name>
    <dbReference type="NCBI Taxonomy" id="157069"/>
    <lineage>
        <taxon>Eukaryota</taxon>
        <taxon>Metazoa</taxon>
        <taxon>Spiralia</taxon>
        <taxon>Lophotrochozoa</taxon>
        <taxon>Platyhelminthes</taxon>
        <taxon>Trematoda</taxon>
        <taxon>Digenea</taxon>
        <taxon>Strigeidida</taxon>
        <taxon>Schistosomatoidea</taxon>
        <taxon>Schistosomatidae</taxon>
        <taxon>Trichobilharzia</taxon>
    </lineage>
</organism>
<dbReference type="Pfam" id="PF25325">
    <property type="entry name" value="EF-hand_EFHB_C"/>
    <property type="match status" value="1"/>
</dbReference>